<accession>D3Q8M2</accession>
<gene>
    <name evidence="2" type="ordered locus">Snas_4823</name>
</gene>
<evidence type="ECO:0000256" key="1">
    <source>
        <dbReference type="ARBA" id="ARBA00008814"/>
    </source>
</evidence>
<dbReference type="eggNOG" id="COG0614">
    <property type="taxonomic scope" value="Bacteria"/>
</dbReference>
<reference evidence="2 3" key="1">
    <citation type="journal article" date="2009" name="Stand. Genomic Sci.">
        <title>Complete genome sequence of Stackebrandtia nassauensis type strain (LLR-40K-21).</title>
        <authorList>
            <person name="Munk C."/>
            <person name="Lapidus A."/>
            <person name="Copeland A."/>
            <person name="Jando M."/>
            <person name="Mayilraj S."/>
            <person name="Glavina Del Rio T."/>
            <person name="Nolan M."/>
            <person name="Chen F."/>
            <person name="Lucas S."/>
            <person name="Tice H."/>
            <person name="Cheng J.F."/>
            <person name="Han C."/>
            <person name="Detter J.C."/>
            <person name="Bruce D."/>
            <person name="Goodwin L."/>
            <person name="Chain P."/>
            <person name="Pitluck S."/>
            <person name="Goker M."/>
            <person name="Ovchinikova G."/>
            <person name="Pati A."/>
            <person name="Ivanova N."/>
            <person name="Mavromatis K."/>
            <person name="Chen A."/>
            <person name="Palaniappan K."/>
            <person name="Land M."/>
            <person name="Hauser L."/>
            <person name="Chang Y.J."/>
            <person name="Jeffries C.D."/>
            <person name="Bristow J."/>
            <person name="Eisen J.A."/>
            <person name="Markowitz V."/>
            <person name="Hugenholtz P."/>
            <person name="Kyrpides N.C."/>
            <person name="Klenk H.P."/>
        </authorList>
    </citation>
    <scope>NUCLEOTIDE SEQUENCE [LARGE SCALE GENOMIC DNA]</scope>
    <source>
        <strain evidence="3">DSM 44728 / CIP 108903 / NRRL B-16338 / NBRC 102104 / LLR-40K-21</strain>
    </source>
</reference>
<dbReference type="AlphaFoldDB" id="D3Q8M2"/>
<dbReference type="STRING" id="446470.Snas_4823"/>
<organism evidence="2 3">
    <name type="scientific">Stackebrandtia nassauensis (strain DSM 44728 / CIP 108903 / NRRL B-16338 / NBRC 102104 / LLR-40K-21)</name>
    <dbReference type="NCBI Taxonomy" id="446470"/>
    <lineage>
        <taxon>Bacteria</taxon>
        <taxon>Bacillati</taxon>
        <taxon>Actinomycetota</taxon>
        <taxon>Actinomycetes</taxon>
        <taxon>Glycomycetales</taxon>
        <taxon>Glycomycetaceae</taxon>
        <taxon>Stackebrandtia</taxon>
    </lineage>
</organism>
<dbReference type="OrthoDB" id="9816357at2"/>
<protein>
    <submittedName>
        <fullName evidence="2">Periplasmic binding protein</fullName>
    </submittedName>
</protein>
<dbReference type="RefSeq" id="WP_013020035.1">
    <property type="nucleotide sequence ID" value="NC_013947.1"/>
</dbReference>
<comment type="similarity">
    <text evidence="1">Belongs to the bacterial solute-binding protein 8 family.</text>
</comment>
<dbReference type="NCBIfam" id="NF038402">
    <property type="entry name" value="TroA_like"/>
    <property type="match status" value="1"/>
</dbReference>
<dbReference type="HOGENOM" id="CLU_038034_2_7_11"/>
<proteinExistence type="inferred from homology"/>
<dbReference type="PANTHER" id="PTHR30535">
    <property type="entry name" value="VITAMIN B12-BINDING PROTEIN"/>
    <property type="match status" value="1"/>
</dbReference>
<evidence type="ECO:0000313" key="2">
    <source>
        <dbReference type="EMBL" id="ADD44464.1"/>
    </source>
</evidence>
<evidence type="ECO:0000313" key="3">
    <source>
        <dbReference type="Proteomes" id="UP000000844"/>
    </source>
</evidence>
<dbReference type="PANTHER" id="PTHR30535:SF35">
    <property type="entry name" value="PERIPLASMIC BINDING PROTEIN"/>
    <property type="match status" value="1"/>
</dbReference>
<keyword evidence="3" id="KW-1185">Reference proteome</keyword>
<dbReference type="KEGG" id="sna:Snas_4823"/>
<dbReference type="EMBL" id="CP001778">
    <property type="protein sequence ID" value="ADD44464.1"/>
    <property type="molecule type" value="Genomic_DNA"/>
</dbReference>
<sequence>MRDDLGVEYLAGPPRRVVSLVPSATETIALAAPWLLVGATDYCDHPIDLAVPRVGGSKYPKLNAVLSCRPDLVVANAEENRKSDVEELRAAGIAVWVSFPKTVPQACDSAAAMLAALGVGEPEWIGRARRLWTRAEPLTRSAVIPIWRKPWMVLGPGTFAGDVLARLGVSNVFDDSATPYPKTTVEDMLARRPDLAVLPDEPYAFTADDGPEALAPLPCCLVSGRHLTWHGPSLVEAHEVLGRQLREATAAR</sequence>
<dbReference type="InterPro" id="IPR054828">
    <property type="entry name" value="Vit_B12_bind_prot"/>
</dbReference>
<dbReference type="Proteomes" id="UP000000844">
    <property type="component" value="Chromosome"/>
</dbReference>
<dbReference type="SUPFAM" id="SSF53807">
    <property type="entry name" value="Helical backbone' metal receptor"/>
    <property type="match status" value="1"/>
</dbReference>
<name>D3Q8M2_STANL</name>
<dbReference type="InterPro" id="IPR050902">
    <property type="entry name" value="ABC_Transporter_SBP"/>
</dbReference>
<dbReference type="Gene3D" id="3.40.50.1980">
    <property type="entry name" value="Nitrogenase molybdenum iron protein domain"/>
    <property type="match status" value="2"/>
</dbReference>